<accession>A0A6P4XTG6</accession>
<evidence type="ECO:0000256" key="4">
    <source>
        <dbReference type="ARBA" id="ARBA00023212"/>
    </source>
</evidence>
<dbReference type="KEGG" id="bbel:109461921"/>
<evidence type="ECO:0000256" key="2">
    <source>
        <dbReference type="ARBA" id="ARBA00022490"/>
    </source>
</evidence>
<dbReference type="InterPro" id="IPR001611">
    <property type="entry name" value="Leu-rich_rpt"/>
</dbReference>
<sequence length="672" mass="77149">MDEFRRLYLQLCKDHDTEPQESVLQQVKELGSSPKHGPSRLDLSTISLHVDTCAVLGKALSTDRSFSEIRLADCMLNEEGAKLLLHGLCSNTMVKNLDLKGNNLRGVGAESIGKLLKFNKSLRSVCLEWNSLGMFASSFTILCEGLGANHTLTVLDLRNNQITHDEAAEIAAALRKNETLRTLDLRWNNVGIVGGRELLSSLQQNRTLTKMELSGNNVPADTIKAIEQALSTNADRILLTSEYQDRTRMLTNEIDSIRKDRSMQVSDLLDRIDQQNENMSKTQRSSAHKIGRLQEALEERKSSFNSLAAKLKMTEAALALAEQKSHDLGELLTKSRQENNQSQVHHQAELMKEKEDRNAAEAKMRKDLGGVHDRNLQLESKVDELERRNRALQDQVFELKETVAHLNAQIKVTNTQSDERQQREQQKHKDAMKDAEHLRQQEVSRVRLEAEETERVLKDRIQKMEMHRMELEEEISRHKSSLVSEKSKYEEQMQQAKTRIKHDQQQRVTQLEERLRMEQMSKEELQNHSDHQSAQVTELQTKHTGAVMEIEGLKRKIEEINQELAGKNAEKMTAVEKVRLELNQQASKLEAEKLTNTELNERLEKVEKQLRDQNHRHREERRDLETEVTSLREQVRMKDAEINRIRDDEAQRARMLQSAINNYVGGATGGRS</sequence>
<feature type="compositionally biased region" description="Basic and acidic residues" evidence="6">
    <location>
        <begin position="417"/>
        <end position="435"/>
    </location>
</feature>
<dbReference type="RefSeq" id="XP_019613964.1">
    <property type="nucleotide sequence ID" value="XM_019758405.1"/>
</dbReference>
<evidence type="ECO:0000256" key="3">
    <source>
        <dbReference type="ARBA" id="ARBA00023054"/>
    </source>
</evidence>
<keyword evidence="4" id="KW-0206">Cytoskeleton</keyword>
<keyword evidence="2" id="KW-0963">Cytoplasm</keyword>
<evidence type="ECO:0000256" key="5">
    <source>
        <dbReference type="SAM" id="Coils"/>
    </source>
</evidence>
<feature type="region of interest" description="Disordered" evidence="6">
    <location>
        <begin position="413"/>
        <end position="435"/>
    </location>
</feature>
<dbReference type="OrthoDB" id="8436363at2759"/>
<dbReference type="Gene3D" id="3.80.10.10">
    <property type="entry name" value="Ribonuclease Inhibitor"/>
    <property type="match status" value="2"/>
</dbReference>
<dbReference type="Pfam" id="PF13516">
    <property type="entry name" value="LRR_6"/>
    <property type="match status" value="3"/>
</dbReference>
<organism evidence="7 8">
    <name type="scientific">Branchiostoma belcheri</name>
    <name type="common">Amphioxus</name>
    <dbReference type="NCBI Taxonomy" id="7741"/>
    <lineage>
        <taxon>Eukaryota</taxon>
        <taxon>Metazoa</taxon>
        <taxon>Chordata</taxon>
        <taxon>Cephalochordata</taxon>
        <taxon>Leptocardii</taxon>
        <taxon>Amphioxiformes</taxon>
        <taxon>Branchiostomatidae</taxon>
        <taxon>Branchiostoma</taxon>
    </lineage>
</organism>
<dbReference type="SMART" id="SM00368">
    <property type="entry name" value="LRR_RI"/>
    <property type="match status" value="5"/>
</dbReference>
<dbReference type="PANTHER" id="PTHR23170:SF3">
    <property type="entry name" value="LEUCINE-RICH REPEAT-CONTAINING PROTEIN 45"/>
    <property type="match status" value="1"/>
</dbReference>
<evidence type="ECO:0000256" key="1">
    <source>
        <dbReference type="ARBA" id="ARBA00004300"/>
    </source>
</evidence>
<keyword evidence="7" id="KW-1185">Reference proteome</keyword>
<protein>
    <submittedName>
        <fullName evidence="8">Leucine-rich repeat-containing protein 45-like</fullName>
    </submittedName>
</protein>
<evidence type="ECO:0000313" key="7">
    <source>
        <dbReference type="Proteomes" id="UP000515135"/>
    </source>
</evidence>
<keyword evidence="3 5" id="KW-0175">Coiled coil</keyword>
<dbReference type="InterPro" id="IPR032675">
    <property type="entry name" value="LRR_dom_sf"/>
</dbReference>
<dbReference type="InterPro" id="IPR052116">
    <property type="entry name" value="Centro_Cilium_Assembly"/>
</dbReference>
<dbReference type="PANTHER" id="PTHR23170">
    <property type="entry name" value="NY-REN-58 ANTIGEN"/>
    <property type="match status" value="1"/>
</dbReference>
<gene>
    <name evidence="8" type="primary">LOC109461921</name>
</gene>
<dbReference type="AlphaFoldDB" id="A0A6P4XTG6"/>
<comment type="subcellular location">
    <subcellularLocation>
        <location evidence="1">Cytoplasm</location>
        <location evidence="1">Cytoskeleton</location>
        <location evidence="1">Microtubule organizing center</location>
        <location evidence="1">Centrosome</location>
    </subcellularLocation>
</comment>
<dbReference type="GeneID" id="109461921"/>
<feature type="coiled-coil region" evidence="5">
    <location>
        <begin position="265"/>
        <end position="324"/>
    </location>
</feature>
<evidence type="ECO:0000256" key="6">
    <source>
        <dbReference type="SAM" id="MobiDB-lite"/>
    </source>
</evidence>
<dbReference type="GO" id="GO:0005813">
    <property type="term" value="C:centrosome"/>
    <property type="evidence" value="ECO:0007669"/>
    <property type="project" value="UniProtKB-SubCell"/>
</dbReference>
<evidence type="ECO:0000313" key="8">
    <source>
        <dbReference type="RefSeq" id="XP_019613964.1"/>
    </source>
</evidence>
<dbReference type="GO" id="GO:0005886">
    <property type="term" value="C:plasma membrane"/>
    <property type="evidence" value="ECO:0007669"/>
    <property type="project" value="TreeGrafter"/>
</dbReference>
<dbReference type="SUPFAM" id="SSF52047">
    <property type="entry name" value="RNI-like"/>
    <property type="match status" value="1"/>
</dbReference>
<reference evidence="8" key="1">
    <citation type="submission" date="2025-08" db="UniProtKB">
        <authorList>
            <consortium name="RefSeq"/>
        </authorList>
    </citation>
    <scope>IDENTIFICATION</scope>
    <source>
        <tissue evidence="8">Gonad</tissue>
    </source>
</reference>
<dbReference type="Proteomes" id="UP000515135">
    <property type="component" value="Unplaced"/>
</dbReference>
<name>A0A6P4XTG6_BRABE</name>
<proteinExistence type="predicted"/>